<accession>A0A1C3WJ23</accession>
<reference evidence="2" key="1">
    <citation type="submission" date="2016-08" db="EMBL/GenBank/DDBJ databases">
        <authorList>
            <person name="Varghese N."/>
            <person name="Submissions Spin"/>
        </authorList>
    </citation>
    <scope>NUCLEOTIDE SEQUENCE [LARGE SCALE GENOMIC DNA]</scope>
    <source>
        <strain evidence="2">CCBAU 57015</strain>
    </source>
</reference>
<dbReference type="EMBL" id="FMAC01000021">
    <property type="protein sequence ID" value="SCB39940.1"/>
    <property type="molecule type" value="Genomic_DNA"/>
</dbReference>
<keyword evidence="2" id="KW-1185">Reference proteome</keyword>
<organism evidence="1 2">
    <name type="scientific">Rhizobium hainanense</name>
    <dbReference type="NCBI Taxonomy" id="52131"/>
    <lineage>
        <taxon>Bacteria</taxon>
        <taxon>Pseudomonadati</taxon>
        <taxon>Pseudomonadota</taxon>
        <taxon>Alphaproteobacteria</taxon>
        <taxon>Hyphomicrobiales</taxon>
        <taxon>Rhizobiaceae</taxon>
        <taxon>Rhizobium/Agrobacterium group</taxon>
        <taxon>Rhizobium</taxon>
    </lineage>
</organism>
<evidence type="ECO:0000313" key="2">
    <source>
        <dbReference type="Proteomes" id="UP000186228"/>
    </source>
</evidence>
<evidence type="ECO:0000313" key="1">
    <source>
        <dbReference type="EMBL" id="SCB39940.1"/>
    </source>
</evidence>
<protein>
    <submittedName>
        <fullName evidence="1">Uncharacterized protein</fullName>
    </submittedName>
</protein>
<dbReference type="AlphaFoldDB" id="A0A1C3WJ23"/>
<sequence>MKRVTRNSGDIFNIRLRSDLFTLAQATTTTELCFFNIFSHDGKWKDVDLNRIPELFCAFTSSNFLKYRAIGKIKAGVIPSQRVGGDEYRLSVLDNPDYVPGGTQFVWRGANLVKVDPIHGTRGTLQDPVIKSNLGPEDREIIEAHEFTNMRVDPELTERLILCYEAGYNIDPFKARIFPNCTFLTNQFVLKSFQFNNGLYKIDMEFSKEYIDAIRNSPSPERAAGLKVLPMDVY</sequence>
<dbReference type="OrthoDB" id="6954833at2"/>
<proteinExistence type="predicted"/>
<dbReference type="Proteomes" id="UP000186228">
    <property type="component" value="Unassembled WGS sequence"/>
</dbReference>
<dbReference type="STRING" id="52131.GA0061100_12128"/>
<name>A0A1C3WJ23_9HYPH</name>
<gene>
    <name evidence="1" type="ORF">GA0061100_12128</name>
</gene>
<dbReference type="RefSeq" id="WP_143525606.1">
    <property type="nucleotide sequence ID" value="NZ_FMAC01000021.1"/>
</dbReference>